<accession>A0A2Z4G7M7</accession>
<dbReference type="PANTHER" id="PTHR33336:SF3">
    <property type="entry name" value="ABM DOMAIN-CONTAINING PROTEIN"/>
    <property type="match status" value="1"/>
</dbReference>
<dbReference type="OrthoDB" id="9806189at2"/>
<dbReference type="EMBL" id="CP029480">
    <property type="protein sequence ID" value="AWV97181.1"/>
    <property type="molecule type" value="Genomic_DNA"/>
</dbReference>
<reference evidence="2 3" key="1">
    <citation type="submission" date="2018-05" db="EMBL/GenBank/DDBJ databases">
        <title>Complete genome sequence of Arcticibacterium luteifluviistationis SM1504T, a cytophagaceae bacterium isolated from Arctic surface seawater.</title>
        <authorList>
            <person name="Li Y."/>
            <person name="Qin Q.-L."/>
        </authorList>
    </citation>
    <scope>NUCLEOTIDE SEQUENCE [LARGE SCALE GENOMIC DNA]</scope>
    <source>
        <strain evidence="2 3">SM1504</strain>
    </source>
</reference>
<dbReference type="KEGG" id="als:DJ013_02920"/>
<dbReference type="RefSeq" id="WP_111370283.1">
    <property type="nucleotide sequence ID" value="NZ_CP029480.1"/>
</dbReference>
<dbReference type="InterPro" id="IPR007138">
    <property type="entry name" value="ABM_dom"/>
</dbReference>
<evidence type="ECO:0000259" key="1">
    <source>
        <dbReference type="PROSITE" id="PS51725"/>
    </source>
</evidence>
<dbReference type="PANTHER" id="PTHR33336">
    <property type="entry name" value="QUINOL MONOOXYGENASE YGIN-RELATED"/>
    <property type="match status" value="1"/>
</dbReference>
<feature type="domain" description="ABM" evidence="1">
    <location>
        <begin position="2"/>
        <end position="90"/>
    </location>
</feature>
<protein>
    <submittedName>
        <fullName evidence="2">Antibiotic biosynthesis monooxygenase</fullName>
    </submittedName>
</protein>
<keyword evidence="2" id="KW-0560">Oxidoreductase</keyword>
<dbReference type="PROSITE" id="PS51725">
    <property type="entry name" value="ABM"/>
    <property type="match status" value="1"/>
</dbReference>
<keyword evidence="3" id="KW-1185">Reference proteome</keyword>
<dbReference type="InterPro" id="IPR050744">
    <property type="entry name" value="AI-2_Isomerase_LsrG"/>
</dbReference>
<gene>
    <name evidence="2" type="ORF">DJ013_02920</name>
</gene>
<organism evidence="2 3">
    <name type="scientific">Arcticibacterium luteifluviistationis</name>
    <dbReference type="NCBI Taxonomy" id="1784714"/>
    <lineage>
        <taxon>Bacteria</taxon>
        <taxon>Pseudomonadati</taxon>
        <taxon>Bacteroidota</taxon>
        <taxon>Cytophagia</taxon>
        <taxon>Cytophagales</taxon>
        <taxon>Leadbetterellaceae</taxon>
        <taxon>Arcticibacterium</taxon>
    </lineage>
</organism>
<evidence type="ECO:0000313" key="3">
    <source>
        <dbReference type="Proteomes" id="UP000249873"/>
    </source>
</evidence>
<dbReference type="Proteomes" id="UP000249873">
    <property type="component" value="Chromosome"/>
</dbReference>
<keyword evidence="2" id="KW-0503">Monooxygenase</keyword>
<dbReference type="AlphaFoldDB" id="A0A2Z4G7M7"/>
<proteinExistence type="predicted"/>
<sequence>MITLIATITAKKDAVEAVKAALLNLVKHTIEEPGNIQYVLHQEIENPNIFRFYEQFKDQAAFEYHGQQPYIKAMASNAHLMEKPTVLTFLDLV</sequence>
<evidence type="ECO:0000313" key="2">
    <source>
        <dbReference type="EMBL" id="AWV97181.1"/>
    </source>
</evidence>
<dbReference type="GO" id="GO:0004497">
    <property type="term" value="F:monooxygenase activity"/>
    <property type="evidence" value="ECO:0007669"/>
    <property type="project" value="UniProtKB-KW"/>
</dbReference>
<dbReference type="Gene3D" id="3.30.70.100">
    <property type="match status" value="1"/>
</dbReference>
<dbReference type="SUPFAM" id="SSF54909">
    <property type="entry name" value="Dimeric alpha+beta barrel"/>
    <property type="match status" value="1"/>
</dbReference>
<name>A0A2Z4G7M7_9BACT</name>
<dbReference type="Pfam" id="PF03992">
    <property type="entry name" value="ABM"/>
    <property type="match status" value="1"/>
</dbReference>
<dbReference type="InterPro" id="IPR011008">
    <property type="entry name" value="Dimeric_a/b-barrel"/>
</dbReference>